<accession>A0ABK0LEH7</accession>
<feature type="compositionally biased region" description="Basic and acidic residues" evidence="3">
    <location>
        <begin position="447"/>
        <end position="518"/>
    </location>
</feature>
<dbReference type="PANTHER" id="PTHR28638">
    <property type="entry name" value="CELL CYCLE PROGRESSION PROTEIN 1"/>
    <property type="match status" value="1"/>
</dbReference>
<feature type="coiled-coil region" evidence="2">
    <location>
        <begin position="355"/>
        <end position="382"/>
    </location>
</feature>
<evidence type="ECO:0000313" key="5">
    <source>
        <dbReference type="Ensembl" id="ENSRNOP00000109099.1"/>
    </source>
</evidence>
<gene>
    <name evidence="5" type="primary">Pbxip1</name>
</gene>
<feature type="region of interest" description="Disordered" evidence="3">
    <location>
        <begin position="1"/>
        <end position="174"/>
    </location>
</feature>
<feature type="compositionally biased region" description="Basic and acidic residues" evidence="3">
    <location>
        <begin position="528"/>
        <end position="541"/>
    </location>
</feature>
<evidence type="ECO:0000313" key="6">
    <source>
        <dbReference type="Proteomes" id="UP000002494"/>
    </source>
</evidence>
<keyword evidence="4" id="KW-1133">Transmembrane helix</keyword>
<evidence type="ECO:0000256" key="1">
    <source>
        <dbReference type="ARBA" id="ARBA00023054"/>
    </source>
</evidence>
<feature type="compositionally biased region" description="Polar residues" evidence="3">
    <location>
        <begin position="424"/>
        <end position="435"/>
    </location>
</feature>
<feature type="coiled-coil region" evidence="2">
    <location>
        <begin position="288"/>
        <end position="322"/>
    </location>
</feature>
<feature type="transmembrane region" description="Helical" evidence="4">
    <location>
        <begin position="189"/>
        <end position="211"/>
    </location>
</feature>
<reference evidence="5" key="1">
    <citation type="submission" date="2024-01" db="EMBL/GenBank/DDBJ databases">
        <title>GRCr8: a new rat reference genome assembly contstructed from accurate long reads and long range scaffolding.</title>
        <authorList>
            <person name="Doris P.A."/>
            <person name="Kalbfleisch T."/>
            <person name="Li K."/>
            <person name="Howe K."/>
            <person name="Wood J."/>
        </authorList>
    </citation>
    <scope>NUCLEOTIDE SEQUENCE [LARGE SCALE GENOMIC DNA]</scope>
    <source>
        <strain evidence="5">Brown Norway</strain>
    </source>
</reference>
<feature type="region of interest" description="Disordered" evidence="3">
    <location>
        <begin position="424"/>
        <end position="544"/>
    </location>
</feature>
<sequence length="704" mass="78036">MASGCSSPSGQTLPVETLGPESRVDPESEEAPQALQDSSKADGKESAGTLNGEEMLFQTESSQGEGAALPEESEAKGALGGDDGHGTKRPGDTAVQEDLQETPMVTSLGPDTQDLERNIHPQNLPSSPRAVWKEHGCSSSDDDTDVDVEGLRRRRGREPSPPQPTAAVDGEDQAKGEGIGELGISLNMCFLGALVLLGLGILLFSGEYYWLGLAAVSALTSRCFPEALPDCLHLQAHCWSPRLVSRRLCLGFLSGLGGNVRCMGSGSQAQKEELQSLLHQPKGLEEENARLREALQQGKTSHQALESELQQLRARLQGLEANCVRGVDGVCLNWGGSPQGGKATTEQGHKGQEPDTSLLEQHKQLEAEAKALRQELQKQWQLLGSVHRNLQRGLQDAGQGAPAHAGLAELGHMLAQTLQGLESQGINTGRSSNDSEAWHQKKPRFQHPREWSGREKWRGGQRDQKAEHWKLKKEESGQDRKKSWRDEGREFTGHWKENRPRAEESGSRKDSKRQDPKVHPRKSGNSHSGERQKHSWGKDNSPDSVSWEELLRRKYRPPQGCSGVADCARQEGLALFGVELAPVRQQELASVLREYLARLPWAGQLTKELPLSPAYFGEDGIFRHDRLRFRDFVDALEDSLEEVALKQTGDDDEVDDFEDFIFSHFFGDKALKRRSKKKEKQPWNHRAVGPREEHSRHPHHYHQG</sequence>
<evidence type="ECO:0000256" key="4">
    <source>
        <dbReference type="SAM" id="Phobius"/>
    </source>
</evidence>
<evidence type="ECO:0007829" key="7">
    <source>
        <dbReference type="PeptideAtlas" id="A0ABK0LEH7"/>
    </source>
</evidence>
<keyword evidence="4" id="KW-0812">Transmembrane</keyword>
<dbReference type="Proteomes" id="UP000002494">
    <property type="component" value="Chromosome 2"/>
</dbReference>
<dbReference type="Ensembl" id="ENSRNOT00000156869.1">
    <property type="protein sequence ID" value="ENSRNOP00000109099.1"/>
    <property type="gene ID" value="ENSRNOG00000020673.6"/>
</dbReference>
<evidence type="ECO:0000256" key="3">
    <source>
        <dbReference type="SAM" id="MobiDB-lite"/>
    </source>
</evidence>
<feature type="region of interest" description="Disordered" evidence="3">
    <location>
        <begin position="673"/>
        <end position="704"/>
    </location>
</feature>
<reference evidence="5" key="3">
    <citation type="submission" date="2025-09" db="UniProtKB">
        <authorList>
            <consortium name="Ensembl"/>
        </authorList>
    </citation>
    <scope>IDENTIFICATION</scope>
    <source>
        <strain evidence="5">Brown Norway</strain>
    </source>
</reference>
<keyword evidence="1 2" id="KW-0175">Coiled coil</keyword>
<proteinExistence type="evidence at protein level"/>
<feature type="compositionally biased region" description="Polar residues" evidence="3">
    <location>
        <begin position="1"/>
        <end position="14"/>
    </location>
</feature>
<evidence type="ECO:0000256" key="2">
    <source>
        <dbReference type="SAM" id="Coils"/>
    </source>
</evidence>
<dbReference type="GeneTree" id="ENSGT00940000162147"/>
<protein>
    <submittedName>
        <fullName evidence="5">PBX homeobox interacting protein 1</fullName>
    </submittedName>
</protein>
<dbReference type="PANTHER" id="PTHR28638:SF1">
    <property type="entry name" value="PRE-B-CELL LEUKEMIA TRANSCRIPTION FACTOR-INTERACTING PROTEIN 1"/>
    <property type="match status" value="1"/>
</dbReference>
<keyword evidence="6" id="KW-1185">Reference proteome</keyword>
<keyword evidence="4" id="KW-0472">Membrane</keyword>
<name>A0ABK0LEH7_RAT</name>
<feature type="compositionally biased region" description="Basic and acidic residues" evidence="3">
    <location>
        <begin position="82"/>
        <end position="91"/>
    </location>
</feature>
<keyword evidence="7" id="KW-1267">Proteomics identification</keyword>
<reference evidence="5" key="2">
    <citation type="submission" date="2025-08" db="UniProtKB">
        <authorList>
            <consortium name="Ensembl"/>
        </authorList>
    </citation>
    <scope>IDENTIFICATION</scope>
    <source>
        <strain evidence="5">Brown Norway</strain>
    </source>
</reference>
<organism evidence="5 6">
    <name type="scientific">Rattus norvegicus</name>
    <name type="common">Rat</name>
    <dbReference type="NCBI Taxonomy" id="10116"/>
    <lineage>
        <taxon>Eukaryota</taxon>
        <taxon>Metazoa</taxon>
        <taxon>Chordata</taxon>
        <taxon>Craniata</taxon>
        <taxon>Vertebrata</taxon>
        <taxon>Euteleostomi</taxon>
        <taxon>Mammalia</taxon>
        <taxon>Eutheria</taxon>
        <taxon>Euarchontoglires</taxon>
        <taxon>Glires</taxon>
        <taxon>Rodentia</taxon>
        <taxon>Myomorpha</taxon>
        <taxon>Muroidea</taxon>
        <taxon>Muridae</taxon>
        <taxon>Murinae</taxon>
        <taxon>Rattus</taxon>
    </lineage>
</organism>
<dbReference type="RGD" id="1305180">
    <property type="gene designation" value="Pbxip1"/>
</dbReference>
<dbReference type="InterPro" id="IPR051990">
    <property type="entry name" value="CCPG1/PBIP1"/>
</dbReference>